<reference evidence="5 6" key="1">
    <citation type="submission" date="2020-08" db="EMBL/GenBank/DDBJ databases">
        <title>Genomic Encyclopedia of Type Strains, Phase IV (KMG-IV): sequencing the most valuable type-strain genomes for metagenomic binning, comparative biology and taxonomic classification.</title>
        <authorList>
            <person name="Goeker M."/>
        </authorList>
    </citation>
    <scope>NUCLEOTIDE SEQUENCE [LARGE SCALE GENOMIC DNA]</scope>
    <source>
        <strain evidence="5 6">DSM 28760</strain>
    </source>
</reference>
<comment type="caution">
    <text evidence="5">The sequence shown here is derived from an EMBL/GenBank/DDBJ whole genome shotgun (WGS) entry which is preliminary data.</text>
</comment>
<name>A0A7W6EH90_9HYPH</name>
<dbReference type="CDD" id="cd07377">
    <property type="entry name" value="WHTH_GntR"/>
    <property type="match status" value="1"/>
</dbReference>
<dbReference type="RefSeq" id="WP_183751811.1">
    <property type="nucleotide sequence ID" value="NZ_JACICC010000003.1"/>
</dbReference>
<evidence type="ECO:0000313" key="6">
    <source>
        <dbReference type="Proteomes" id="UP000537592"/>
    </source>
</evidence>
<evidence type="ECO:0000313" key="5">
    <source>
        <dbReference type="EMBL" id="MBB3809602.1"/>
    </source>
</evidence>
<keyword evidence="6" id="KW-1185">Reference proteome</keyword>
<dbReference type="SMART" id="SM00895">
    <property type="entry name" value="FCD"/>
    <property type="match status" value="1"/>
</dbReference>
<keyword evidence="1" id="KW-0805">Transcription regulation</keyword>
<dbReference type="EMBL" id="JACICC010000003">
    <property type="protein sequence ID" value="MBB3809602.1"/>
    <property type="molecule type" value="Genomic_DNA"/>
</dbReference>
<protein>
    <submittedName>
        <fullName evidence="5">GntR family L-lactate dehydrogenase operon transcriptional regulator</fullName>
    </submittedName>
</protein>
<dbReference type="InterPro" id="IPR008920">
    <property type="entry name" value="TF_FadR/GntR_C"/>
</dbReference>
<keyword evidence="2" id="KW-0238">DNA-binding</keyword>
<dbReference type="SUPFAM" id="SSF48008">
    <property type="entry name" value="GntR ligand-binding domain-like"/>
    <property type="match status" value="1"/>
</dbReference>
<gene>
    <name evidence="5" type="ORF">FHS81_001684</name>
</gene>
<dbReference type="PANTHER" id="PTHR43537">
    <property type="entry name" value="TRANSCRIPTIONAL REGULATOR, GNTR FAMILY"/>
    <property type="match status" value="1"/>
</dbReference>
<dbReference type="InterPro" id="IPR011711">
    <property type="entry name" value="GntR_C"/>
</dbReference>
<evidence type="ECO:0000256" key="1">
    <source>
        <dbReference type="ARBA" id="ARBA00023015"/>
    </source>
</evidence>
<sequence>MKPMRLSDHIAQQLEIMINARGLLPGDRLPAERKLAEELDISRSSLREAIQKLASRGRLVSRPGGGTYVCDVPHSWSEEVIVDPLASLFMVNPEYRFDVLEIRHGLEGAGAWHAALRATDDDKRRLRARFDAMIELHGSENTMDEARADATFHLTIAEASHNLVLLQVMRGLFTLLQTNISQNLEKLYTLPKVFEPLSAQHRELMEAIIAGDPERARHAAHVHIDFVHTSLKTIDEDEARKARSLRLPSEKV</sequence>
<dbReference type="Gene3D" id="1.20.120.530">
    <property type="entry name" value="GntR ligand-binding domain-like"/>
    <property type="match status" value="1"/>
</dbReference>
<dbReference type="AlphaFoldDB" id="A0A7W6EH90"/>
<evidence type="ECO:0000256" key="3">
    <source>
        <dbReference type="ARBA" id="ARBA00023163"/>
    </source>
</evidence>
<organism evidence="5 6">
    <name type="scientific">Pseudochelatococcus contaminans</name>
    <dbReference type="NCBI Taxonomy" id="1538103"/>
    <lineage>
        <taxon>Bacteria</taxon>
        <taxon>Pseudomonadati</taxon>
        <taxon>Pseudomonadota</taxon>
        <taxon>Alphaproteobacteria</taxon>
        <taxon>Hyphomicrobiales</taxon>
        <taxon>Chelatococcaceae</taxon>
        <taxon>Pseudochelatococcus</taxon>
    </lineage>
</organism>
<dbReference type="SMART" id="SM00345">
    <property type="entry name" value="HTH_GNTR"/>
    <property type="match status" value="1"/>
</dbReference>
<dbReference type="PANTHER" id="PTHR43537:SF18">
    <property type="entry name" value="L-LACTATE DEHYDROGENASE OPERON REGULATORY PROTEIN-RELATED"/>
    <property type="match status" value="1"/>
</dbReference>
<dbReference type="PROSITE" id="PS50949">
    <property type="entry name" value="HTH_GNTR"/>
    <property type="match status" value="1"/>
</dbReference>
<dbReference type="NCBIfam" id="NF007741">
    <property type="entry name" value="PRK10421.1"/>
    <property type="match status" value="1"/>
</dbReference>
<dbReference type="PRINTS" id="PR00035">
    <property type="entry name" value="HTHGNTR"/>
</dbReference>
<dbReference type="Gene3D" id="1.10.10.10">
    <property type="entry name" value="Winged helix-like DNA-binding domain superfamily/Winged helix DNA-binding domain"/>
    <property type="match status" value="1"/>
</dbReference>
<proteinExistence type="predicted"/>
<feature type="domain" description="HTH gntR-type" evidence="4">
    <location>
        <begin position="4"/>
        <end position="72"/>
    </location>
</feature>
<dbReference type="InterPro" id="IPR036388">
    <property type="entry name" value="WH-like_DNA-bd_sf"/>
</dbReference>
<dbReference type="GO" id="GO:0003677">
    <property type="term" value="F:DNA binding"/>
    <property type="evidence" value="ECO:0007669"/>
    <property type="project" value="UniProtKB-KW"/>
</dbReference>
<dbReference type="GO" id="GO:0003700">
    <property type="term" value="F:DNA-binding transcription factor activity"/>
    <property type="evidence" value="ECO:0007669"/>
    <property type="project" value="InterPro"/>
</dbReference>
<dbReference type="InterPro" id="IPR036390">
    <property type="entry name" value="WH_DNA-bd_sf"/>
</dbReference>
<accession>A0A7W6EH90</accession>
<dbReference type="Proteomes" id="UP000537592">
    <property type="component" value="Unassembled WGS sequence"/>
</dbReference>
<dbReference type="SUPFAM" id="SSF46785">
    <property type="entry name" value="Winged helix' DNA-binding domain"/>
    <property type="match status" value="1"/>
</dbReference>
<keyword evidence="3" id="KW-0804">Transcription</keyword>
<evidence type="ECO:0000256" key="2">
    <source>
        <dbReference type="ARBA" id="ARBA00023125"/>
    </source>
</evidence>
<dbReference type="InterPro" id="IPR000524">
    <property type="entry name" value="Tscrpt_reg_HTH_GntR"/>
</dbReference>
<dbReference type="Pfam" id="PF00392">
    <property type="entry name" value="GntR"/>
    <property type="match status" value="1"/>
</dbReference>
<evidence type="ECO:0000259" key="4">
    <source>
        <dbReference type="PROSITE" id="PS50949"/>
    </source>
</evidence>
<dbReference type="Pfam" id="PF07729">
    <property type="entry name" value="FCD"/>
    <property type="match status" value="1"/>
</dbReference>